<evidence type="ECO:0000313" key="3">
    <source>
        <dbReference type="Proteomes" id="UP000285860"/>
    </source>
</evidence>
<dbReference type="VEuPathDB" id="FungiDB:FOZG_17015"/>
<name>A0A420P202_FUSOX</name>
<gene>
    <name evidence="2" type="ORF">BFJ68_g17150</name>
</gene>
<dbReference type="VEuPathDB" id="FungiDB:FOMG_18974"/>
<proteinExistence type="predicted"/>
<dbReference type="Proteomes" id="UP000285860">
    <property type="component" value="Unassembled WGS sequence"/>
</dbReference>
<feature type="compositionally biased region" description="Basic and acidic residues" evidence="1">
    <location>
        <begin position="23"/>
        <end position="43"/>
    </location>
</feature>
<reference evidence="2 3" key="1">
    <citation type="journal article" date="2018" name="Sci. Rep.">
        <title>Characterisation of pathogen-specific regions and novel effector candidates in Fusarium oxysporum f. sp. cepae.</title>
        <authorList>
            <person name="Armitage A.D."/>
            <person name="Taylor A."/>
            <person name="Sobczyk M.K."/>
            <person name="Baxter L."/>
            <person name="Greenfield B.P."/>
            <person name="Bates H.J."/>
            <person name="Wilson F."/>
            <person name="Jackson A.C."/>
            <person name="Ott S."/>
            <person name="Harrison R.J."/>
            <person name="Clarkson J.P."/>
        </authorList>
    </citation>
    <scope>NUCLEOTIDE SEQUENCE [LARGE SCALE GENOMIC DNA]</scope>
    <source>
        <strain evidence="2 3">Fo_A28</strain>
    </source>
</reference>
<dbReference type="VEuPathDB" id="FungiDB:FOXG_19382"/>
<evidence type="ECO:0000256" key="1">
    <source>
        <dbReference type="SAM" id="MobiDB-lite"/>
    </source>
</evidence>
<comment type="caution">
    <text evidence="2">The sequence shown here is derived from an EMBL/GenBank/DDBJ whole genome shotgun (WGS) entry which is preliminary data.</text>
</comment>
<dbReference type="AlphaFoldDB" id="A0A420P202"/>
<feature type="region of interest" description="Disordered" evidence="1">
    <location>
        <begin position="1"/>
        <end position="43"/>
    </location>
</feature>
<dbReference type="EMBL" id="MRCY01000440">
    <property type="protein sequence ID" value="RKK86437.1"/>
    <property type="molecule type" value="Genomic_DNA"/>
</dbReference>
<organism evidence="2 3">
    <name type="scientific">Fusarium oxysporum</name>
    <name type="common">Fusarium vascular wilt</name>
    <dbReference type="NCBI Taxonomy" id="5507"/>
    <lineage>
        <taxon>Eukaryota</taxon>
        <taxon>Fungi</taxon>
        <taxon>Dikarya</taxon>
        <taxon>Ascomycota</taxon>
        <taxon>Pezizomycotina</taxon>
        <taxon>Sordariomycetes</taxon>
        <taxon>Hypocreomycetidae</taxon>
        <taxon>Hypocreales</taxon>
        <taxon>Nectriaceae</taxon>
        <taxon>Fusarium</taxon>
        <taxon>Fusarium oxysporum species complex</taxon>
    </lineage>
</organism>
<evidence type="ECO:0000313" key="2">
    <source>
        <dbReference type="EMBL" id="RKK86437.1"/>
    </source>
</evidence>
<feature type="compositionally biased region" description="Basic and acidic residues" evidence="1">
    <location>
        <begin position="1"/>
        <end position="10"/>
    </location>
</feature>
<protein>
    <submittedName>
        <fullName evidence="2">Uncharacterized protein</fullName>
    </submittedName>
</protein>
<sequence>MGARNDEPRIEATGGMAGGVEKQTNKWPKDVDNDKEYSKNEKPARDLLKMKTMMLMGSATGGFNIGYEQAVVVEGRNCLEPLSEFRQEKPWLHEKDFGVDICGGGHSSGLTTAPSKRSDR</sequence>
<accession>A0A420P202</accession>